<organism evidence="2 3">
    <name type="scientific">Mesobacillus zeae</name>
    <dbReference type="NCBI Taxonomy" id="1917180"/>
    <lineage>
        <taxon>Bacteria</taxon>
        <taxon>Bacillati</taxon>
        <taxon>Bacillota</taxon>
        <taxon>Bacilli</taxon>
        <taxon>Bacillales</taxon>
        <taxon>Bacillaceae</taxon>
        <taxon>Mesobacillus</taxon>
    </lineage>
</organism>
<gene>
    <name evidence="2" type="ORF">D1970_03140</name>
</gene>
<reference evidence="2 3" key="1">
    <citation type="submission" date="2018-08" db="EMBL/GenBank/DDBJ databases">
        <title>Bacillus jemisoniae sp. nov., Bacillus chryseoplanitiae sp. nov., Bacillus resnikiae sp. nov., and Bacillus frankliniae sp. nov., isolated from Viking spacecraft and associated surfaces.</title>
        <authorList>
            <person name="Seuylemezian A."/>
            <person name="Vaishampayan P."/>
        </authorList>
    </citation>
    <scope>NUCLEOTIDE SEQUENCE [LARGE SCALE GENOMIC DNA]</scope>
    <source>
        <strain evidence="2 3">JJ-247</strain>
    </source>
</reference>
<dbReference type="EMBL" id="QWVT01000008">
    <property type="protein sequence ID" value="RID87847.1"/>
    <property type="molecule type" value="Genomic_DNA"/>
</dbReference>
<keyword evidence="3" id="KW-1185">Reference proteome</keyword>
<evidence type="ECO:0000313" key="3">
    <source>
        <dbReference type="Proteomes" id="UP000265816"/>
    </source>
</evidence>
<comment type="caution">
    <text evidence="2">The sequence shown here is derived from an EMBL/GenBank/DDBJ whole genome shotgun (WGS) entry which is preliminary data.</text>
</comment>
<keyword evidence="1" id="KW-0472">Membrane</keyword>
<dbReference type="AlphaFoldDB" id="A0A398BDF7"/>
<feature type="transmembrane region" description="Helical" evidence="1">
    <location>
        <begin position="31"/>
        <end position="51"/>
    </location>
</feature>
<feature type="transmembrane region" description="Helical" evidence="1">
    <location>
        <begin position="6"/>
        <end position="24"/>
    </location>
</feature>
<protein>
    <submittedName>
        <fullName evidence="2">Uncharacterized protein</fullName>
    </submittedName>
</protein>
<evidence type="ECO:0000313" key="2">
    <source>
        <dbReference type="EMBL" id="RID87847.1"/>
    </source>
</evidence>
<dbReference type="Proteomes" id="UP000265816">
    <property type="component" value="Unassembled WGS sequence"/>
</dbReference>
<evidence type="ECO:0000256" key="1">
    <source>
        <dbReference type="SAM" id="Phobius"/>
    </source>
</evidence>
<accession>A0A398BDF7</accession>
<name>A0A398BDF7_9BACI</name>
<keyword evidence="1" id="KW-1133">Transmembrane helix</keyword>
<keyword evidence="1" id="KW-0812">Transmembrane</keyword>
<sequence length="81" mass="9338">MKIYTVILIQIMIWSGYTLLEWLSQHDKPEYNIMMFLVFFYLALVVGNFLMNSAKKTAGATLASLLLYVLFYFVMSIAAGR</sequence>
<proteinExistence type="predicted"/>
<feature type="transmembrane region" description="Helical" evidence="1">
    <location>
        <begin position="57"/>
        <end position="79"/>
    </location>
</feature>
<dbReference type="RefSeq" id="WP_119111419.1">
    <property type="nucleotide sequence ID" value="NZ_CBCSEO010000001.1"/>
</dbReference>
<dbReference type="OrthoDB" id="2942660at2"/>